<gene>
    <name evidence="2" type="ORF">P1A27_15240</name>
</gene>
<protein>
    <submittedName>
        <fullName evidence="2">Uncharacterized protein</fullName>
    </submittedName>
</protein>
<name>A0AAW7ARG7_9STAP</name>
<organism evidence="2 3">
    <name type="scientific">Staphylococcus equorum</name>
    <dbReference type="NCBI Taxonomy" id="246432"/>
    <lineage>
        <taxon>Bacteria</taxon>
        <taxon>Bacillati</taxon>
        <taxon>Bacillota</taxon>
        <taxon>Bacilli</taxon>
        <taxon>Bacillales</taxon>
        <taxon>Staphylococcaceae</taxon>
        <taxon>Staphylococcus</taxon>
    </lineage>
</organism>
<feature type="coiled-coil region" evidence="1">
    <location>
        <begin position="125"/>
        <end position="166"/>
    </location>
</feature>
<accession>A0AAW7ARG7</accession>
<dbReference type="AlphaFoldDB" id="A0AAW7ARG7"/>
<dbReference type="EMBL" id="JARGCK010000051">
    <property type="protein sequence ID" value="MDK9867275.1"/>
    <property type="molecule type" value="Genomic_DNA"/>
</dbReference>
<dbReference type="Proteomes" id="UP001174037">
    <property type="component" value="Unassembled WGS sequence"/>
</dbReference>
<keyword evidence="1" id="KW-0175">Coiled coil</keyword>
<comment type="caution">
    <text evidence="2">The sequence shown here is derived from an EMBL/GenBank/DDBJ whole genome shotgun (WGS) entry which is preliminary data.</text>
</comment>
<evidence type="ECO:0000313" key="3">
    <source>
        <dbReference type="Proteomes" id="UP001174037"/>
    </source>
</evidence>
<evidence type="ECO:0000313" key="2">
    <source>
        <dbReference type="EMBL" id="MDK9867275.1"/>
    </source>
</evidence>
<proteinExistence type="predicted"/>
<evidence type="ECO:0000256" key="1">
    <source>
        <dbReference type="SAM" id="Coils"/>
    </source>
</evidence>
<reference evidence="2" key="1">
    <citation type="journal article" date="2023" name="Int. J. Mol. Sci.">
        <title>Antibiotic Resistance/Susceptibility Profiles of Staphylococcus equorum Strains from Cheese, and Genome Analysis for Antibiotic Resistance Genes.</title>
        <authorList>
            <person name="Vazquez L."/>
            <person name="Srednik M.E."/>
            <person name="Rodriguez J."/>
            <person name="Florez A.B."/>
            <person name="Mayo B."/>
        </authorList>
    </citation>
    <scope>NUCLEOTIDE SEQUENCE</scope>
    <source>
        <strain evidence="2">5A3I</strain>
    </source>
</reference>
<dbReference type="RefSeq" id="WP_261701625.1">
    <property type="nucleotide sequence ID" value="NZ_JARGCK010000051.1"/>
</dbReference>
<reference evidence="2" key="2">
    <citation type="submission" date="2023-03" db="EMBL/GenBank/DDBJ databases">
        <authorList>
            <person name="Vazquez L."/>
            <person name="Rodriguez J."/>
            <person name="Mayo B."/>
            <person name="Florez A.B."/>
        </authorList>
    </citation>
    <scope>NUCLEOTIDE SEQUENCE</scope>
    <source>
        <strain evidence="2">5A3I</strain>
    </source>
</reference>
<sequence length="252" mass="30029">MLGFQNNKLRNIISKMNENLQADERKNETVTHIKVKEPKAKYMIESMRALQLLLEQDRQFYYGVLPHEELSMLKEYIKRAPDEEVEELLNKEKKLELDIRVNRQLVPRVPEDKMNLVQSNFDKEYKLLEESINSNTDDLNNVEEQIKSLVKQKDLLLEQRSEMQNEQRIAQGMKLFLNNPDSVEDWRTDVVGHFDSEKRVGKSWLRFRIVVFGGSLSQYITDQKAMYYKEKYNLYSTNQNINNKNNELIKNY</sequence>